<dbReference type="OrthoDB" id="9811281at2"/>
<evidence type="ECO:0000256" key="5">
    <source>
        <dbReference type="SAM" id="MobiDB-lite"/>
    </source>
</evidence>
<dbReference type="PANTHER" id="PTHR35008:SF4">
    <property type="entry name" value="BLL4482 PROTEIN"/>
    <property type="match status" value="1"/>
</dbReference>
<evidence type="ECO:0000256" key="2">
    <source>
        <dbReference type="ARBA" id="ARBA00022723"/>
    </source>
</evidence>
<dbReference type="EMBL" id="ONZG01000013">
    <property type="protein sequence ID" value="SPJ30844.1"/>
    <property type="molecule type" value="Genomic_DNA"/>
</dbReference>
<keyword evidence="8" id="KW-1185">Reference proteome</keyword>
<evidence type="ECO:0000256" key="4">
    <source>
        <dbReference type="PROSITE-ProRule" id="PRU00433"/>
    </source>
</evidence>
<sequence length="153" mass="16955">MQEIAGTRIAATTTWIAVSILLSSPSVADHELLERDLKDGQALYKEHCASCHGSNLEGQDNWRSPNSDGTLPAPPHDETGHTWHHDNQLLFDYTKLGGSRALAAIGVQDFNSGMPAFDDILSDDDVWNILAFIRSTWPERVQKIQASRNPPHQ</sequence>
<dbReference type="GO" id="GO:0046872">
    <property type="term" value="F:metal ion binding"/>
    <property type="evidence" value="ECO:0007669"/>
    <property type="project" value="UniProtKB-KW"/>
</dbReference>
<dbReference type="Proteomes" id="UP000244898">
    <property type="component" value="Unassembled WGS sequence"/>
</dbReference>
<proteinExistence type="predicted"/>
<dbReference type="SUPFAM" id="SSF46626">
    <property type="entry name" value="Cytochrome c"/>
    <property type="match status" value="1"/>
</dbReference>
<dbReference type="InterPro" id="IPR036909">
    <property type="entry name" value="Cyt_c-like_dom_sf"/>
</dbReference>
<dbReference type="PROSITE" id="PS51007">
    <property type="entry name" value="CYTC"/>
    <property type="match status" value="1"/>
</dbReference>
<accession>A0A2R8CEG9</accession>
<dbReference type="RefSeq" id="WP_108791694.1">
    <property type="nucleotide sequence ID" value="NZ_ONZG01000013.1"/>
</dbReference>
<evidence type="ECO:0000256" key="3">
    <source>
        <dbReference type="ARBA" id="ARBA00023004"/>
    </source>
</evidence>
<dbReference type="Gene3D" id="1.10.760.10">
    <property type="entry name" value="Cytochrome c-like domain"/>
    <property type="match status" value="1"/>
</dbReference>
<dbReference type="AlphaFoldDB" id="A0A2R8CEG9"/>
<feature type="region of interest" description="Disordered" evidence="5">
    <location>
        <begin position="57"/>
        <end position="82"/>
    </location>
</feature>
<name>A0A2R8CEG9_9RHOB</name>
<dbReference type="GO" id="GO:0009055">
    <property type="term" value="F:electron transfer activity"/>
    <property type="evidence" value="ECO:0007669"/>
    <property type="project" value="InterPro"/>
</dbReference>
<feature type="domain" description="Cytochrome c" evidence="6">
    <location>
        <begin position="35"/>
        <end position="137"/>
    </location>
</feature>
<keyword evidence="3 4" id="KW-0408">Iron</keyword>
<dbReference type="Pfam" id="PF00034">
    <property type="entry name" value="Cytochrom_C"/>
    <property type="match status" value="1"/>
</dbReference>
<reference evidence="8" key="1">
    <citation type="submission" date="2018-03" db="EMBL/GenBank/DDBJ databases">
        <authorList>
            <person name="Rodrigo-Torres L."/>
            <person name="Arahal R. D."/>
            <person name="Lucena T."/>
        </authorList>
    </citation>
    <scope>NUCLEOTIDE SEQUENCE [LARGE SCALE GENOMIC DNA]</scope>
    <source>
        <strain evidence="8">CECT 7615</strain>
    </source>
</reference>
<evidence type="ECO:0000256" key="1">
    <source>
        <dbReference type="ARBA" id="ARBA00022617"/>
    </source>
</evidence>
<dbReference type="GO" id="GO:0020037">
    <property type="term" value="F:heme binding"/>
    <property type="evidence" value="ECO:0007669"/>
    <property type="project" value="InterPro"/>
</dbReference>
<dbReference type="InterPro" id="IPR009056">
    <property type="entry name" value="Cyt_c-like_dom"/>
</dbReference>
<dbReference type="InterPro" id="IPR051459">
    <property type="entry name" value="Cytochrome_c-type_DH"/>
</dbReference>
<feature type="compositionally biased region" description="Polar residues" evidence="5">
    <location>
        <begin position="57"/>
        <end position="69"/>
    </location>
</feature>
<evidence type="ECO:0000313" key="8">
    <source>
        <dbReference type="Proteomes" id="UP000244898"/>
    </source>
</evidence>
<organism evidence="7 8">
    <name type="scientific">Falsiruegeria mediterranea M17</name>
    <dbReference type="NCBI Taxonomy" id="1200281"/>
    <lineage>
        <taxon>Bacteria</taxon>
        <taxon>Pseudomonadati</taxon>
        <taxon>Pseudomonadota</taxon>
        <taxon>Alphaproteobacteria</taxon>
        <taxon>Rhodobacterales</taxon>
        <taxon>Roseobacteraceae</taxon>
        <taxon>Falsiruegeria</taxon>
    </lineage>
</organism>
<dbReference type="PANTHER" id="PTHR35008">
    <property type="entry name" value="BLL4482 PROTEIN-RELATED"/>
    <property type="match status" value="1"/>
</dbReference>
<protein>
    <submittedName>
        <fullName evidence="7">Cytochrome c6</fullName>
    </submittedName>
</protein>
<evidence type="ECO:0000313" key="7">
    <source>
        <dbReference type="EMBL" id="SPJ30844.1"/>
    </source>
</evidence>
<evidence type="ECO:0000259" key="6">
    <source>
        <dbReference type="PROSITE" id="PS51007"/>
    </source>
</evidence>
<keyword evidence="2 4" id="KW-0479">Metal-binding</keyword>
<keyword evidence="1 4" id="KW-0349">Heme</keyword>
<gene>
    <name evidence="7" type="primary">petJ</name>
    <name evidence="7" type="ORF">TRM7615_04381</name>
</gene>